<comment type="similarity">
    <text evidence="1">Belongs to the thioredoxin family. DsbA subfamily.</text>
</comment>
<dbReference type="InterPro" id="IPR036249">
    <property type="entry name" value="Thioredoxin-like_sf"/>
</dbReference>
<keyword evidence="4" id="KW-1015">Disulfide bond</keyword>
<comment type="caution">
    <text evidence="8">The sequence shown here is derived from an EMBL/GenBank/DDBJ whole genome shotgun (WGS) entry which is preliminary data.</text>
</comment>
<dbReference type="PANTHER" id="PTHR13887">
    <property type="entry name" value="GLUTATHIONE S-TRANSFERASE KAPPA"/>
    <property type="match status" value="1"/>
</dbReference>
<keyword evidence="2" id="KW-0732">Signal</keyword>
<evidence type="ECO:0000256" key="2">
    <source>
        <dbReference type="ARBA" id="ARBA00022729"/>
    </source>
</evidence>
<evidence type="ECO:0000256" key="3">
    <source>
        <dbReference type="ARBA" id="ARBA00023002"/>
    </source>
</evidence>
<feature type="region of interest" description="Disordered" evidence="6">
    <location>
        <begin position="26"/>
        <end position="63"/>
    </location>
</feature>
<evidence type="ECO:0000256" key="6">
    <source>
        <dbReference type="SAM" id="MobiDB-lite"/>
    </source>
</evidence>
<evidence type="ECO:0000313" key="9">
    <source>
        <dbReference type="Proteomes" id="UP001501303"/>
    </source>
</evidence>
<dbReference type="InterPro" id="IPR012336">
    <property type="entry name" value="Thioredoxin-like_fold"/>
</dbReference>
<organism evidence="8 9">
    <name type="scientific">Streptomyces sodiiphilus</name>
    <dbReference type="NCBI Taxonomy" id="226217"/>
    <lineage>
        <taxon>Bacteria</taxon>
        <taxon>Bacillati</taxon>
        <taxon>Actinomycetota</taxon>
        <taxon>Actinomycetes</taxon>
        <taxon>Kitasatosporales</taxon>
        <taxon>Streptomycetaceae</taxon>
        <taxon>Streptomyces</taxon>
    </lineage>
</organism>
<dbReference type="Proteomes" id="UP001501303">
    <property type="component" value="Unassembled WGS sequence"/>
</dbReference>
<evidence type="ECO:0000256" key="5">
    <source>
        <dbReference type="ARBA" id="ARBA00023284"/>
    </source>
</evidence>
<dbReference type="PANTHER" id="PTHR13887:SF14">
    <property type="entry name" value="DISULFIDE BOND FORMATION PROTEIN D"/>
    <property type="match status" value="1"/>
</dbReference>
<dbReference type="EMBL" id="BAAAMJ010000027">
    <property type="protein sequence ID" value="GAA1915957.1"/>
    <property type="molecule type" value="Genomic_DNA"/>
</dbReference>
<dbReference type="RefSeq" id="WP_344261835.1">
    <property type="nucleotide sequence ID" value="NZ_BAAAMJ010000027.1"/>
</dbReference>
<evidence type="ECO:0000259" key="7">
    <source>
        <dbReference type="Pfam" id="PF13462"/>
    </source>
</evidence>
<dbReference type="Gene3D" id="3.40.30.10">
    <property type="entry name" value="Glutaredoxin"/>
    <property type="match status" value="1"/>
</dbReference>
<protein>
    <submittedName>
        <fullName evidence="8">Thioredoxin domain-containing protein</fullName>
    </submittedName>
</protein>
<dbReference type="Pfam" id="PF13462">
    <property type="entry name" value="Thioredoxin_4"/>
    <property type="match status" value="1"/>
</dbReference>
<accession>A0ABP5AKA8</accession>
<evidence type="ECO:0000256" key="1">
    <source>
        <dbReference type="ARBA" id="ARBA00005791"/>
    </source>
</evidence>
<proteinExistence type="inferred from homology"/>
<keyword evidence="3" id="KW-0560">Oxidoreductase</keyword>
<keyword evidence="9" id="KW-1185">Reference proteome</keyword>
<evidence type="ECO:0000313" key="8">
    <source>
        <dbReference type="EMBL" id="GAA1915957.1"/>
    </source>
</evidence>
<reference evidence="9" key="1">
    <citation type="journal article" date="2019" name="Int. J. Syst. Evol. Microbiol.">
        <title>The Global Catalogue of Microorganisms (GCM) 10K type strain sequencing project: providing services to taxonomists for standard genome sequencing and annotation.</title>
        <authorList>
            <consortium name="The Broad Institute Genomics Platform"/>
            <consortium name="The Broad Institute Genome Sequencing Center for Infectious Disease"/>
            <person name="Wu L."/>
            <person name="Ma J."/>
        </authorList>
    </citation>
    <scope>NUCLEOTIDE SEQUENCE [LARGE SCALE GENOMIC DNA]</scope>
    <source>
        <strain evidence="9">JCM 13581</strain>
    </source>
</reference>
<gene>
    <name evidence="8" type="ORF">GCM10009716_26560</name>
</gene>
<keyword evidence="5" id="KW-0676">Redox-active center</keyword>
<dbReference type="SUPFAM" id="SSF52833">
    <property type="entry name" value="Thioredoxin-like"/>
    <property type="match status" value="1"/>
</dbReference>
<name>A0ABP5AKA8_9ACTN</name>
<dbReference type="PROSITE" id="PS51257">
    <property type="entry name" value="PROKAR_LIPOPROTEIN"/>
    <property type="match status" value="1"/>
</dbReference>
<sequence>MVRGGWPAAGCAAVLLVLAGCGRPAAEPEPVPKAGADVRAGAEEKATEEPAGLAPYTSTDELPQTLGADGTTIMVGDPDAALTIHMYEDLRCPVAQEFEATGGQAVRRDLMRRETKAEYTLASFMDDNLGGTGSAKAANALRAALEEEKFLEYLNVLFVHQPEGGADGFTDARLLELAGQVKGLRGPEFDAAVHTMKYRDFVSASQQAYLEAGESGEPEGPGTPTVLINDKRIPDQVAGVLYDHDVLGVLLWEIRKDPQRWETTPL</sequence>
<evidence type="ECO:0000256" key="4">
    <source>
        <dbReference type="ARBA" id="ARBA00023157"/>
    </source>
</evidence>
<feature type="domain" description="Thioredoxin-like fold" evidence="7">
    <location>
        <begin position="70"/>
        <end position="234"/>
    </location>
</feature>